<comment type="caution">
    <text evidence="2">The sequence shown here is derived from an EMBL/GenBank/DDBJ whole genome shotgun (WGS) entry which is preliminary data.</text>
</comment>
<reference evidence="2 3" key="1">
    <citation type="journal article" date="2016" name="Nat. Commun.">
        <title>Thousands of microbial genomes shed light on interconnected biogeochemical processes in an aquifer system.</title>
        <authorList>
            <person name="Anantharaman K."/>
            <person name="Brown C.T."/>
            <person name="Hug L.A."/>
            <person name="Sharon I."/>
            <person name="Castelle C.J."/>
            <person name="Probst A.J."/>
            <person name="Thomas B.C."/>
            <person name="Singh A."/>
            <person name="Wilkins M.J."/>
            <person name="Karaoz U."/>
            <person name="Brodie E.L."/>
            <person name="Williams K.H."/>
            <person name="Hubbard S.S."/>
            <person name="Banfield J.F."/>
        </authorList>
    </citation>
    <scope>NUCLEOTIDE SEQUENCE [LARGE SCALE GENOMIC DNA]</scope>
</reference>
<dbReference type="AlphaFoldDB" id="A0A1F8GVD7"/>
<gene>
    <name evidence="2" type="ORF">A3A33_01135</name>
</gene>
<evidence type="ECO:0000256" key="1">
    <source>
        <dbReference type="SAM" id="Coils"/>
    </source>
</evidence>
<feature type="coiled-coil region" evidence="1">
    <location>
        <begin position="30"/>
        <end position="57"/>
    </location>
</feature>
<dbReference type="Proteomes" id="UP000179047">
    <property type="component" value="Unassembled WGS sequence"/>
</dbReference>
<protein>
    <submittedName>
        <fullName evidence="2">Uncharacterized protein</fullName>
    </submittedName>
</protein>
<name>A0A1F8GVD7_9BACT</name>
<proteinExistence type="predicted"/>
<sequence>MGIKERTVGFAKEWKGSLKIFDNVDPEVKREKMEERLAELQRTEKEAEAALKPEEELWSKEYLQHAWAKQHVKRLEKGIEDLDRANPQKIFSRLVEGARVFADLRMIRSIIKYLGSISFDYFAVQHQRSKTESVAIDTPLDEKIPFSPERLQDYLRYIPFWIASIVFIKKEFGKSAGLEMEKILTDMAGFYSESGVVFRDTQTHFGGRSDANTDNTGVDILQLIDKNKNLFPSLHAEVVAHVYSRIEDTIDKYAEHPEDYEQVRENVKQNAVRIMEACLLIKQHGWQDLSAGLAIISARDANFTPERAKKLIDAMFTNADSPVDADTAREIRGNMLALYTKLFTEMKQHRPEDYTAVLIKHLKELKQTSSI</sequence>
<dbReference type="EMBL" id="MGKP01000007">
    <property type="protein sequence ID" value="OGN29364.1"/>
    <property type="molecule type" value="Genomic_DNA"/>
</dbReference>
<keyword evidence="1" id="KW-0175">Coiled coil</keyword>
<evidence type="ECO:0000313" key="2">
    <source>
        <dbReference type="EMBL" id="OGN29364.1"/>
    </source>
</evidence>
<dbReference type="STRING" id="1802701.A3A33_01135"/>
<organism evidence="2 3">
    <name type="scientific">Candidatus Yanofskybacteria bacterium RIFCSPLOWO2_01_FULL_49_25</name>
    <dbReference type="NCBI Taxonomy" id="1802701"/>
    <lineage>
        <taxon>Bacteria</taxon>
        <taxon>Candidatus Yanofskyibacteriota</taxon>
    </lineage>
</organism>
<accession>A0A1F8GVD7</accession>
<evidence type="ECO:0000313" key="3">
    <source>
        <dbReference type="Proteomes" id="UP000179047"/>
    </source>
</evidence>